<reference evidence="3 4" key="1">
    <citation type="submission" date="2023-07" db="EMBL/GenBank/DDBJ databases">
        <title>Comparative genomics of wheat-associated soil bacteria to identify genetic determinants of phenazine resistance.</title>
        <authorList>
            <person name="Mouncey N."/>
        </authorList>
    </citation>
    <scope>NUCLEOTIDE SEQUENCE [LARGE SCALE GENOMIC DNA]</scope>
    <source>
        <strain evidence="3 4">B2I6</strain>
    </source>
</reference>
<evidence type="ECO:0008006" key="5">
    <source>
        <dbReference type="Google" id="ProtNLM"/>
    </source>
</evidence>
<keyword evidence="2" id="KW-0812">Transmembrane</keyword>
<feature type="region of interest" description="Disordered" evidence="1">
    <location>
        <begin position="1"/>
        <end position="56"/>
    </location>
</feature>
<accession>A0ABU0NQT5</accession>
<evidence type="ECO:0000313" key="3">
    <source>
        <dbReference type="EMBL" id="MDQ0581523.1"/>
    </source>
</evidence>
<keyword evidence="2" id="KW-0472">Membrane</keyword>
<feature type="transmembrane region" description="Helical" evidence="2">
    <location>
        <begin position="191"/>
        <end position="209"/>
    </location>
</feature>
<comment type="caution">
    <text evidence="3">The sequence shown here is derived from an EMBL/GenBank/DDBJ whole genome shotgun (WGS) entry which is preliminary data.</text>
</comment>
<evidence type="ECO:0000256" key="1">
    <source>
        <dbReference type="SAM" id="MobiDB-lite"/>
    </source>
</evidence>
<sequence>MIPAMPATAASSHRRRGHSRKNSARSSGGGAAPAKGSGAAKGSESAKGSVKGTAGNSVPATALRLGRLVAMGAITVLLLLAGVWGSWGSAQHVMLTKGREQGTVEVTRCGEDTCAGPYTPLSAGSTARARVVIEKSVAVRKGGVYTVVIKPGSDEVVRCGPAGVLYAWVPLGGALLLASVVVAGGLGRVRVGWVLAGSGIALLTAAFLAV</sequence>
<feature type="transmembrane region" description="Helical" evidence="2">
    <location>
        <begin position="68"/>
        <end position="87"/>
    </location>
</feature>
<evidence type="ECO:0000313" key="4">
    <source>
        <dbReference type="Proteomes" id="UP001230654"/>
    </source>
</evidence>
<feature type="compositionally biased region" description="Low complexity" evidence="1">
    <location>
        <begin position="32"/>
        <end position="52"/>
    </location>
</feature>
<proteinExistence type="predicted"/>
<keyword evidence="2" id="KW-1133">Transmembrane helix</keyword>
<organism evidence="3 4">
    <name type="scientific">Streptomyces rishiriensis</name>
    <dbReference type="NCBI Taxonomy" id="68264"/>
    <lineage>
        <taxon>Bacteria</taxon>
        <taxon>Bacillati</taxon>
        <taxon>Actinomycetota</taxon>
        <taxon>Actinomycetes</taxon>
        <taxon>Kitasatosporales</taxon>
        <taxon>Streptomycetaceae</taxon>
        <taxon>Streptomyces</taxon>
    </lineage>
</organism>
<dbReference type="Proteomes" id="UP001230654">
    <property type="component" value="Unassembled WGS sequence"/>
</dbReference>
<protein>
    <recommendedName>
        <fullName evidence="5">Integral membrane protein</fullName>
    </recommendedName>
</protein>
<name>A0ABU0NQT5_STRRH</name>
<evidence type="ECO:0000256" key="2">
    <source>
        <dbReference type="SAM" id="Phobius"/>
    </source>
</evidence>
<keyword evidence="4" id="KW-1185">Reference proteome</keyword>
<feature type="compositionally biased region" description="Basic residues" evidence="1">
    <location>
        <begin position="12"/>
        <end position="23"/>
    </location>
</feature>
<feature type="transmembrane region" description="Helical" evidence="2">
    <location>
        <begin position="165"/>
        <end position="184"/>
    </location>
</feature>
<dbReference type="EMBL" id="JAUSWV010000002">
    <property type="protein sequence ID" value="MDQ0581523.1"/>
    <property type="molecule type" value="Genomic_DNA"/>
</dbReference>
<gene>
    <name evidence="3" type="ORF">QF030_003701</name>
</gene>